<dbReference type="SUPFAM" id="SSF57716">
    <property type="entry name" value="Glucocorticoid receptor-like (DNA-binding domain)"/>
    <property type="match status" value="1"/>
</dbReference>
<feature type="compositionally biased region" description="Polar residues" evidence="5">
    <location>
        <begin position="48"/>
        <end position="64"/>
    </location>
</feature>
<gene>
    <name evidence="7" type="ORF">CXQ85_001408</name>
</gene>
<feature type="compositionally biased region" description="Polar residues" evidence="5">
    <location>
        <begin position="498"/>
        <end position="518"/>
    </location>
</feature>
<dbReference type="STRING" id="45357.A0A2V1APD1"/>
<evidence type="ECO:0000313" key="8">
    <source>
        <dbReference type="Proteomes" id="UP000244309"/>
    </source>
</evidence>
<keyword evidence="3 4" id="KW-0862">Zinc</keyword>
<dbReference type="GO" id="GO:0046872">
    <property type="term" value="F:metal ion binding"/>
    <property type="evidence" value="ECO:0007669"/>
    <property type="project" value="UniProtKB-KW"/>
</dbReference>
<dbReference type="PROSITE" id="PS50023">
    <property type="entry name" value="LIM_DOMAIN_2"/>
    <property type="match status" value="1"/>
</dbReference>
<sequence length="824" mass="91352">MSHVSKLPSSFNGPQSPMLTSDSPFPSFKSDYRYKGVYERAGFDVNLNRRQNGGTGSPSDTRTMASARKKPESPASQTFSFKSALSSSQQGVNHSSRSLPMSARPQNVSPTESRSSSSRAVPQTNSAPYKPASPVNQYNSPAPASAPASAHPDNAPVNFQASRKPPRNPSLQQGYPEFQTFQPFKPETDRQVVLDEQGNACSVGDAPRSDRNIKNLCLHIPDSTHNDNTDFSKPDAEFHSNLPSGMGSESDINSPTFDNAERVSTAHTSTTSSREFRKNSADSGMSVKTSELVRNTPYPTSNQIPVIQEHQDLSTMLESFRSDVEEHKKYDPRRKMSRSATKSPDNASSFTPDTTNHSMRLDDCYSSESSFNFTNENMAPAEPQKAQEGSDYQNFLETSAAGDRKLARNSNLSTISSIISKSNDGDDEARDDEVDPELHRQLESLKAGSQIEESPAFRPIDNDSFVTASNSPEHANNPAPVPVFKIQDVSTAEEEQPTEASSPITEKQRVSSGTSSNPFFEGEEGADEFQPKPAVQEPVEEDLDLNDEPEEQFEKKAPTTPYTVGGEFEDPYFQGTPETIKPLSPKNHKIEQELKDMNFKYASDVQDLESPVIPPRAIHHEADDAILSQNRPPAEFNPFPQSVIGSQYPKFRDSDLPMKTPPGQGRCRGCGEDVEKCAKGPRKAIFSKTGELSGQWHRGCFSCSYTGCDVKFNKHTACYVLLDNAFCNHHYHLLNGTLCQSCNSGIEGECIENEMRQKWHLDCLKCNKCHTHIKDDYFLINGEVVCENDASNLITKMENEGMLSTDKIEKRRTRMMFVDQVAEF</sequence>
<keyword evidence="2" id="KW-0677">Repeat</keyword>
<dbReference type="EMBL" id="PKFO01000001">
    <property type="protein sequence ID" value="PVH19113.1"/>
    <property type="molecule type" value="Genomic_DNA"/>
</dbReference>
<dbReference type="OrthoDB" id="1112565at2759"/>
<feature type="compositionally biased region" description="Acidic residues" evidence="5">
    <location>
        <begin position="538"/>
        <end position="551"/>
    </location>
</feature>
<feature type="compositionally biased region" description="Polar residues" evidence="5">
    <location>
        <begin position="281"/>
        <end position="302"/>
    </location>
</feature>
<feature type="domain" description="LIM zinc-binding" evidence="6">
    <location>
        <begin position="737"/>
        <end position="796"/>
    </location>
</feature>
<dbReference type="CDD" id="cd09397">
    <property type="entry name" value="LIM1_UF1"/>
    <property type="match status" value="1"/>
</dbReference>
<evidence type="ECO:0000256" key="1">
    <source>
        <dbReference type="ARBA" id="ARBA00022723"/>
    </source>
</evidence>
<protein>
    <recommendedName>
        <fullName evidence="6">LIM zinc-binding domain-containing protein</fullName>
    </recommendedName>
</protein>
<feature type="compositionally biased region" description="Polar residues" evidence="5">
    <location>
        <begin position="7"/>
        <end position="24"/>
    </location>
</feature>
<keyword evidence="4" id="KW-0440">LIM domain</keyword>
<dbReference type="VEuPathDB" id="FungiDB:CXQ85_001408"/>
<evidence type="ECO:0000256" key="3">
    <source>
        <dbReference type="ARBA" id="ARBA00022833"/>
    </source>
</evidence>
<dbReference type="InterPro" id="IPR050945">
    <property type="entry name" value="LMO_RBTN_TF"/>
</dbReference>
<dbReference type="Gene3D" id="2.10.110.10">
    <property type="entry name" value="Cysteine Rich Protein"/>
    <property type="match status" value="2"/>
</dbReference>
<organism evidence="7 8">
    <name type="scientific">Candidozyma haemuli</name>
    <dbReference type="NCBI Taxonomy" id="45357"/>
    <lineage>
        <taxon>Eukaryota</taxon>
        <taxon>Fungi</taxon>
        <taxon>Dikarya</taxon>
        <taxon>Ascomycota</taxon>
        <taxon>Saccharomycotina</taxon>
        <taxon>Pichiomycetes</taxon>
        <taxon>Metschnikowiaceae</taxon>
        <taxon>Candidozyma</taxon>
    </lineage>
</organism>
<feature type="compositionally biased region" description="Polar residues" evidence="5">
    <location>
        <begin position="464"/>
        <end position="474"/>
    </location>
</feature>
<feature type="region of interest" description="Disordered" evidence="5">
    <location>
        <begin position="1"/>
        <end position="26"/>
    </location>
</feature>
<feature type="region of interest" description="Disordered" evidence="5">
    <location>
        <begin position="324"/>
        <end position="584"/>
    </location>
</feature>
<evidence type="ECO:0000256" key="4">
    <source>
        <dbReference type="PROSITE-ProRule" id="PRU00125"/>
    </source>
</evidence>
<dbReference type="PROSITE" id="PS00478">
    <property type="entry name" value="LIM_DOMAIN_1"/>
    <property type="match status" value="1"/>
</dbReference>
<feature type="compositionally biased region" description="Acidic residues" evidence="5">
    <location>
        <begin position="425"/>
        <end position="435"/>
    </location>
</feature>
<name>A0A2V1APD1_9ASCO</name>
<dbReference type="AlphaFoldDB" id="A0A2V1APD1"/>
<feature type="region of interest" description="Disordered" evidence="5">
    <location>
        <begin position="224"/>
        <end position="302"/>
    </location>
</feature>
<evidence type="ECO:0000256" key="5">
    <source>
        <dbReference type="SAM" id="MobiDB-lite"/>
    </source>
</evidence>
<reference evidence="7 8" key="1">
    <citation type="submission" date="2017-12" db="EMBL/GenBank/DDBJ databases">
        <title>Genome Sequence of a Multidrug-Resistant Candida haemulonii Isolate from a Patient with Chronic Leg Ulcers in Israel.</title>
        <authorList>
            <person name="Chow N.A."/>
            <person name="Gade L."/>
            <person name="Batra D."/>
            <person name="Rowe L.A."/>
            <person name="Ben-Ami R."/>
            <person name="Loparev V.N."/>
            <person name="Litvintseva A.P."/>
        </authorList>
    </citation>
    <scope>NUCLEOTIDE SEQUENCE [LARGE SCALE GENOMIC DNA]</scope>
    <source>
        <strain evidence="7 8">B11899</strain>
    </source>
</reference>
<feature type="region of interest" description="Disordered" evidence="5">
    <location>
        <begin position="42"/>
        <end position="187"/>
    </location>
</feature>
<evidence type="ECO:0000313" key="7">
    <source>
        <dbReference type="EMBL" id="PVH19113.1"/>
    </source>
</evidence>
<feature type="compositionally biased region" description="Basic and acidic residues" evidence="5">
    <location>
        <begin position="224"/>
        <end position="238"/>
    </location>
</feature>
<dbReference type="Pfam" id="PF00412">
    <property type="entry name" value="LIM"/>
    <property type="match status" value="1"/>
</dbReference>
<feature type="compositionally biased region" description="Low complexity" evidence="5">
    <location>
        <begin position="140"/>
        <end position="150"/>
    </location>
</feature>
<evidence type="ECO:0000259" key="6">
    <source>
        <dbReference type="PROSITE" id="PS50023"/>
    </source>
</evidence>
<proteinExistence type="predicted"/>
<feature type="compositionally biased region" description="Polar residues" evidence="5">
    <location>
        <begin position="74"/>
        <end position="112"/>
    </location>
</feature>
<dbReference type="RefSeq" id="XP_025340053.1">
    <property type="nucleotide sequence ID" value="XM_025485122.1"/>
</dbReference>
<dbReference type="Proteomes" id="UP000244309">
    <property type="component" value="Unassembled WGS sequence"/>
</dbReference>
<accession>A0A2V1APD1</accession>
<feature type="compositionally biased region" description="Polar residues" evidence="5">
    <location>
        <begin position="338"/>
        <end position="358"/>
    </location>
</feature>
<comment type="caution">
    <text evidence="7">The sequence shown here is derived from an EMBL/GenBank/DDBJ whole genome shotgun (WGS) entry which is preliminary data.</text>
</comment>
<dbReference type="InterPro" id="IPR001781">
    <property type="entry name" value="Znf_LIM"/>
</dbReference>
<dbReference type="CDD" id="cd08368">
    <property type="entry name" value="LIM"/>
    <property type="match status" value="1"/>
</dbReference>
<dbReference type="GeneID" id="37006739"/>
<dbReference type="SMART" id="SM00132">
    <property type="entry name" value="LIM"/>
    <property type="match status" value="2"/>
</dbReference>
<keyword evidence="8" id="KW-1185">Reference proteome</keyword>
<dbReference type="PANTHER" id="PTHR45787">
    <property type="entry name" value="LD11652P"/>
    <property type="match status" value="1"/>
</dbReference>
<evidence type="ECO:0000256" key="2">
    <source>
        <dbReference type="ARBA" id="ARBA00022737"/>
    </source>
</evidence>
<feature type="compositionally biased region" description="Low complexity" evidence="5">
    <location>
        <begin position="366"/>
        <end position="377"/>
    </location>
</feature>
<feature type="compositionally biased region" description="Low complexity" evidence="5">
    <location>
        <begin position="409"/>
        <end position="422"/>
    </location>
</feature>
<keyword evidence="1 4" id="KW-0479">Metal-binding</keyword>
<dbReference type="GO" id="GO:0030695">
    <property type="term" value="F:GTPase regulator activity"/>
    <property type="evidence" value="ECO:0007669"/>
    <property type="project" value="UniProtKB-ARBA"/>
</dbReference>